<dbReference type="GO" id="GO:0005886">
    <property type="term" value="C:plasma membrane"/>
    <property type="evidence" value="ECO:0007669"/>
    <property type="project" value="UniProtKB-SubCell"/>
</dbReference>
<evidence type="ECO:0000256" key="5">
    <source>
        <dbReference type="ARBA" id="ARBA00023136"/>
    </source>
</evidence>
<feature type="transmembrane region" description="Helical" evidence="6">
    <location>
        <begin position="119"/>
        <end position="136"/>
    </location>
</feature>
<dbReference type="PANTHER" id="PTHR10010">
    <property type="entry name" value="SOLUTE CARRIER FAMILY 34 SODIUM PHOSPHATE , MEMBER 2-RELATED"/>
    <property type="match status" value="1"/>
</dbReference>
<sequence length="553" mass="60405">MKDMSTLVLTIIGLLGGLGLFLYGMNIMADGLQKSAGSKMKKLLSILTTNRFLGVAVGALVTAIIQSSSATTVMVVGFVNAGLLNLLQATGVIMGANIGTTITSWIVSLGEWASFLKPSTLAPLAAGIGAMMFVFGNDRKRQAGEIIIGFGLLFMGLELMSNTMKPFQGSQVFRDAFQTMGANPILGILVGLIVTAVIQSSSASVGILQSVASLGLVPWNAAVYIILGQNIGTCVTALLSAAGANRTAKRAALIHLLFNITGTILFAVGSVLFFRFNTGFGAIPVTLTGISIFHTIFNVANTVVLFPFSKQLVHLAEKLLPEHKTAAGDEIAEEKLLKRLDERILNNPGFAIATTVEEVLKMADLTSSNLRLCQQALMERDDALVQRVFEQEDIVDRSEKEITEYLIKINEESISERQSHTVTALLHTINDIERISDHSENMAELIQNYIRQDLHFSEVASDEIRTMMNMVRDNFEEAVNVRRQYDFRKAESVKRQEDAVDSMEEDLRFEHINRLAQNACDTRAGVIFLDLISNLERVSDHCVNIVEAAESEL</sequence>
<keyword evidence="4 6" id="KW-1133">Transmembrane helix</keyword>
<dbReference type="GO" id="GO:0044341">
    <property type="term" value="P:sodium-dependent phosphate transport"/>
    <property type="evidence" value="ECO:0007669"/>
    <property type="project" value="InterPro"/>
</dbReference>
<dbReference type="Gene3D" id="1.20.58.220">
    <property type="entry name" value="Phosphate transport system protein phou homolog 2, domain 2"/>
    <property type="match status" value="1"/>
</dbReference>
<evidence type="ECO:0000256" key="2">
    <source>
        <dbReference type="ARBA" id="ARBA00022475"/>
    </source>
</evidence>
<dbReference type="AlphaFoldDB" id="A0A926I1C9"/>
<comment type="caution">
    <text evidence="8">The sequence shown here is derived from an EMBL/GenBank/DDBJ whole genome shotgun (WGS) entry which is preliminary data.</text>
</comment>
<dbReference type="EMBL" id="JACRSQ010000007">
    <property type="protein sequence ID" value="MBC8543155.1"/>
    <property type="molecule type" value="Genomic_DNA"/>
</dbReference>
<feature type="transmembrane region" description="Helical" evidence="6">
    <location>
        <begin position="181"/>
        <end position="201"/>
    </location>
</feature>
<feature type="transmembrane region" description="Helical" evidence="6">
    <location>
        <begin position="256"/>
        <end position="276"/>
    </location>
</feature>
<dbReference type="InterPro" id="IPR004633">
    <property type="entry name" value="NaPi_cotrn-rel/YqeW-like"/>
</dbReference>
<dbReference type="SUPFAM" id="SSF109755">
    <property type="entry name" value="PhoU-like"/>
    <property type="match status" value="1"/>
</dbReference>
<feature type="transmembrane region" description="Helical" evidence="6">
    <location>
        <begin position="221"/>
        <end position="244"/>
    </location>
</feature>
<protein>
    <submittedName>
        <fullName evidence="8">Na/Pi cotransporter family protein</fullName>
    </submittedName>
</protein>
<keyword evidence="2" id="KW-1003">Cell membrane</keyword>
<dbReference type="InterPro" id="IPR003841">
    <property type="entry name" value="Na/Pi_transpt"/>
</dbReference>
<reference evidence="8" key="1">
    <citation type="submission" date="2020-08" db="EMBL/GenBank/DDBJ databases">
        <title>Genome public.</title>
        <authorList>
            <person name="Liu C."/>
            <person name="Sun Q."/>
        </authorList>
    </citation>
    <scope>NUCLEOTIDE SEQUENCE</scope>
    <source>
        <strain evidence="8">NSJ-32</strain>
    </source>
</reference>
<evidence type="ECO:0000313" key="8">
    <source>
        <dbReference type="EMBL" id="MBC8543155.1"/>
    </source>
</evidence>
<dbReference type="Pfam" id="PF01895">
    <property type="entry name" value="PhoU"/>
    <property type="match status" value="2"/>
</dbReference>
<feature type="domain" description="PhoU" evidence="7">
    <location>
        <begin position="464"/>
        <end position="548"/>
    </location>
</feature>
<keyword evidence="3 6" id="KW-0812">Transmembrane</keyword>
<feature type="transmembrane region" description="Helical" evidence="6">
    <location>
        <begin position="282"/>
        <end position="308"/>
    </location>
</feature>
<evidence type="ECO:0000259" key="7">
    <source>
        <dbReference type="Pfam" id="PF01895"/>
    </source>
</evidence>
<evidence type="ECO:0000256" key="3">
    <source>
        <dbReference type="ARBA" id="ARBA00022692"/>
    </source>
</evidence>
<keyword evidence="5 6" id="KW-0472">Membrane</keyword>
<dbReference type="InterPro" id="IPR038078">
    <property type="entry name" value="PhoU-like_sf"/>
</dbReference>
<feature type="transmembrane region" description="Helical" evidence="6">
    <location>
        <begin position="6"/>
        <end position="23"/>
    </location>
</feature>
<gene>
    <name evidence="8" type="ORF">H8730_06330</name>
</gene>
<organism evidence="8 9">
    <name type="scientific">Bianquea renquensis</name>
    <dbReference type="NCBI Taxonomy" id="2763661"/>
    <lineage>
        <taxon>Bacteria</taxon>
        <taxon>Bacillati</taxon>
        <taxon>Bacillota</taxon>
        <taxon>Clostridia</taxon>
        <taxon>Eubacteriales</taxon>
        <taxon>Bianqueaceae</taxon>
        <taxon>Bianquea</taxon>
    </lineage>
</organism>
<feature type="transmembrane region" description="Helical" evidence="6">
    <location>
        <begin position="43"/>
        <end position="66"/>
    </location>
</feature>
<name>A0A926I1C9_9FIRM</name>
<dbReference type="NCBIfam" id="TIGR00704">
    <property type="entry name" value="NaPi_cotrn_rel"/>
    <property type="match status" value="1"/>
</dbReference>
<evidence type="ECO:0000256" key="1">
    <source>
        <dbReference type="ARBA" id="ARBA00004651"/>
    </source>
</evidence>
<dbReference type="InterPro" id="IPR026022">
    <property type="entry name" value="PhoU_dom"/>
</dbReference>
<dbReference type="PANTHER" id="PTHR10010:SF46">
    <property type="entry name" value="SODIUM-DEPENDENT PHOSPHATE TRANSPORT PROTEIN 2B"/>
    <property type="match status" value="1"/>
</dbReference>
<dbReference type="GO" id="GO:0005436">
    <property type="term" value="F:sodium:phosphate symporter activity"/>
    <property type="evidence" value="ECO:0007669"/>
    <property type="project" value="InterPro"/>
</dbReference>
<dbReference type="Pfam" id="PF02690">
    <property type="entry name" value="Na_Pi_cotrans"/>
    <property type="match status" value="1"/>
</dbReference>
<keyword evidence="9" id="KW-1185">Reference proteome</keyword>
<evidence type="ECO:0000256" key="4">
    <source>
        <dbReference type="ARBA" id="ARBA00022989"/>
    </source>
</evidence>
<comment type="subcellular location">
    <subcellularLocation>
        <location evidence="1">Cell membrane</location>
        <topology evidence="1">Multi-pass membrane protein</topology>
    </subcellularLocation>
</comment>
<evidence type="ECO:0000313" key="9">
    <source>
        <dbReference type="Proteomes" id="UP000657006"/>
    </source>
</evidence>
<feature type="transmembrane region" description="Helical" evidence="6">
    <location>
        <begin position="86"/>
        <end position="107"/>
    </location>
</feature>
<dbReference type="RefSeq" id="WP_177720373.1">
    <property type="nucleotide sequence ID" value="NZ_JACRSQ010000007.1"/>
</dbReference>
<dbReference type="NCBIfam" id="NF037997">
    <property type="entry name" value="Na_Pi_symport"/>
    <property type="match status" value="1"/>
</dbReference>
<dbReference type="Proteomes" id="UP000657006">
    <property type="component" value="Unassembled WGS sequence"/>
</dbReference>
<feature type="domain" description="PhoU" evidence="7">
    <location>
        <begin position="360"/>
        <end position="446"/>
    </location>
</feature>
<accession>A0A926I1C9</accession>
<evidence type="ECO:0000256" key="6">
    <source>
        <dbReference type="SAM" id="Phobius"/>
    </source>
</evidence>
<proteinExistence type="predicted"/>
<feature type="transmembrane region" description="Helical" evidence="6">
    <location>
        <begin position="142"/>
        <end position="160"/>
    </location>
</feature>